<feature type="non-terminal residue" evidence="1">
    <location>
        <position position="1"/>
    </location>
</feature>
<proteinExistence type="predicted"/>
<protein>
    <submittedName>
        <fullName evidence="1">Uncharacterized protein</fullName>
    </submittedName>
</protein>
<evidence type="ECO:0000313" key="2">
    <source>
        <dbReference type="Proteomes" id="UP000244855"/>
    </source>
</evidence>
<accession>A0A2V1D677</accession>
<dbReference type="PANTHER" id="PTHR47654">
    <property type="entry name" value="ZN(II)2CYS6 TRANSCRIPTION FACTOR (EUROFUNG)-RELATED"/>
    <property type="match status" value="1"/>
</dbReference>
<evidence type="ECO:0000313" key="1">
    <source>
        <dbReference type="EMBL" id="PVH93535.1"/>
    </source>
</evidence>
<dbReference type="InterPro" id="IPR053230">
    <property type="entry name" value="Trans_reg_galc"/>
</dbReference>
<sequence length="204" mass="23566">SHLKSMIQLSIMTQEVMKKLYSAAAVLKLWRHTQQVITSFCDELDAWLAALPTDLNFSLHVDHASTELERERLILHMQYISTKILITRPCVCRFGSHGRRELDNFNRQTARACIRAAKELTTLLPVHPHVSYLYKIGPWWSVVHNLMQALIVLLLEMSYGTVHFPEDGEEILVSIKKLVRSLRRMGKNNQVAERAYTVAFQVLR</sequence>
<keyword evidence="2" id="KW-1185">Reference proteome</keyword>
<dbReference type="Proteomes" id="UP000244855">
    <property type="component" value="Unassembled WGS sequence"/>
</dbReference>
<dbReference type="OrthoDB" id="5296287at2759"/>
<name>A0A2V1D677_9PLEO</name>
<dbReference type="EMBL" id="KZ805583">
    <property type="protein sequence ID" value="PVH93535.1"/>
    <property type="molecule type" value="Genomic_DNA"/>
</dbReference>
<dbReference type="AlphaFoldDB" id="A0A2V1D677"/>
<reference evidence="1 2" key="1">
    <citation type="journal article" date="2018" name="Sci. Rep.">
        <title>Comparative genomics provides insights into the lifestyle and reveals functional heterogeneity of dark septate endophytic fungi.</title>
        <authorList>
            <person name="Knapp D.G."/>
            <person name="Nemeth J.B."/>
            <person name="Barry K."/>
            <person name="Hainaut M."/>
            <person name="Henrissat B."/>
            <person name="Johnson J."/>
            <person name="Kuo A."/>
            <person name="Lim J.H.P."/>
            <person name="Lipzen A."/>
            <person name="Nolan M."/>
            <person name="Ohm R.A."/>
            <person name="Tamas L."/>
            <person name="Grigoriev I.V."/>
            <person name="Spatafora J.W."/>
            <person name="Nagy L.G."/>
            <person name="Kovacs G.M."/>
        </authorList>
    </citation>
    <scope>NUCLEOTIDE SEQUENCE [LARGE SCALE GENOMIC DNA]</scope>
    <source>
        <strain evidence="1 2">DSE2036</strain>
    </source>
</reference>
<feature type="non-terminal residue" evidence="1">
    <location>
        <position position="204"/>
    </location>
</feature>
<organism evidence="1 2">
    <name type="scientific">Periconia macrospinosa</name>
    <dbReference type="NCBI Taxonomy" id="97972"/>
    <lineage>
        <taxon>Eukaryota</taxon>
        <taxon>Fungi</taxon>
        <taxon>Dikarya</taxon>
        <taxon>Ascomycota</taxon>
        <taxon>Pezizomycotina</taxon>
        <taxon>Dothideomycetes</taxon>
        <taxon>Pleosporomycetidae</taxon>
        <taxon>Pleosporales</taxon>
        <taxon>Massarineae</taxon>
        <taxon>Periconiaceae</taxon>
        <taxon>Periconia</taxon>
    </lineage>
</organism>
<dbReference type="CDD" id="cd12148">
    <property type="entry name" value="fungal_TF_MHR"/>
    <property type="match status" value="1"/>
</dbReference>
<dbReference type="PANTHER" id="PTHR47654:SF5">
    <property type="entry name" value="TRANSCRIPTION FACTOR DOMAIN-CONTAINING PROTEIN"/>
    <property type="match status" value="1"/>
</dbReference>
<gene>
    <name evidence="1" type="ORF">DM02DRAFT_484054</name>
</gene>